<dbReference type="InterPro" id="IPR002213">
    <property type="entry name" value="UDP_glucos_trans"/>
</dbReference>
<dbReference type="PROSITE" id="PS00375">
    <property type="entry name" value="UDPGT"/>
    <property type="match status" value="1"/>
</dbReference>
<dbReference type="PANTHER" id="PTHR48043">
    <property type="entry name" value="EG:EG0003.4 PROTEIN-RELATED"/>
    <property type="match status" value="1"/>
</dbReference>
<evidence type="ECO:0000256" key="5">
    <source>
        <dbReference type="ARBA" id="ARBA00047475"/>
    </source>
</evidence>
<dbReference type="PANTHER" id="PTHR48043:SF23">
    <property type="entry name" value="UDP-GLUCURONOSYLTRANSFERASE"/>
    <property type="match status" value="1"/>
</dbReference>
<evidence type="ECO:0000256" key="7">
    <source>
        <dbReference type="RuleBase" id="RU362059"/>
    </source>
</evidence>
<keyword evidence="3 6" id="KW-0808">Transferase</keyword>
<dbReference type="SUPFAM" id="SSF53756">
    <property type="entry name" value="UDP-Glycosyltransferase/glycogen phosphorylase"/>
    <property type="match status" value="1"/>
</dbReference>
<keyword evidence="4" id="KW-0732">Signal</keyword>
<name>A0AAN4ZJH9_9BILA</name>
<dbReference type="GO" id="GO:0016020">
    <property type="term" value="C:membrane"/>
    <property type="evidence" value="ECO:0007669"/>
    <property type="project" value="UniProtKB-SubCell"/>
</dbReference>
<sequence>FFQMRVPLIFLAFFIGINAHKILVYNFKFAHSHSNFLGNIADILVEAGHNVTSLIPEIDTKLKDGTTKSKIIRLEADPDVAENYAKLETGDVDFFSLSELNPLMPLLMSKEAGFMFSKTCEKTLESGEIEKLQKEKFDVYVVETFDICGMMLSHLIKPRAVIMTSTTILAGDHFGEMGVPSALSYNPASLTRKLDVHSFFSRAWNLYAEYVTRLQFRGARNNMASLFKQKFGAEYPTLNEISSNVAYVFTNSEPLIDFATPTLSRVIDIGGLGAKEPMELDEYWKSIMTRRPKVVLISFGSLAKSFLLAPTVKQAILKVVSSFPSITFVWKYEKKDEFAIGEAAKIDNLVLTDWMPQNDLLNHPNLAVFITHGGMGSVQELALRGKPAILIPIFGDQPRNAVMIEHNNLGKVLSKLEVGNSEKIISLLKELIENPKYAENSKRVARMLAKKPFSSKEKLLKYVDFAAEFGPSSALRPQSLDMTFIAYHNLDIIVVGFVFVLIAAYVSLKIASYVLKMFTFRKIKTE</sequence>
<keyword evidence="7" id="KW-0472">Membrane</keyword>
<evidence type="ECO:0000256" key="4">
    <source>
        <dbReference type="ARBA" id="ARBA00022729"/>
    </source>
</evidence>
<keyword evidence="7" id="KW-1133">Transmembrane helix</keyword>
<evidence type="ECO:0000313" key="8">
    <source>
        <dbReference type="EMBL" id="GMR39568.1"/>
    </source>
</evidence>
<accession>A0AAN4ZJH9</accession>
<comment type="similarity">
    <text evidence="1 6">Belongs to the UDP-glycosyltransferase family.</text>
</comment>
<dbReference type="FunFam" id="3.40.50.2000:FF:000746">
    <property type="entry name" value="Uncharacterized protein"/>
    <property type="match status" value="1"/>
</dbReference>
<dbReference type="GO" id="GO:0015020">
    <property type="term" value="F:glucuronosyltransferase activity"/>
    <property type="evidence" value="ECO:0007669"/>
    <property type="project" value="UniProtKB-EC"/>
</dbReference>
<keyword evidence="2 6" id="KW-0328">Glycosyltransferase</keyword>
<keyword evidence="7" id="KW-0812">Transmembrane</keyword>
<comment type="catalytic activity">
    <reaction evidence="5 7">
        <text>glucuronate acceptor + UDP-alpha-D-glucuronate = acceptor beta-D-glucuronoside + UDP + H(+)</text>
        <dbReference type="Rhea" id="RHEA:21032"/>
        <dbReference type="ChEBI" id="CHEBI:15378"/>
        <dbReference type="ChEBI" id="CHEBI:58052"/>
        <dbReference type="ChEBI" id="CHEBI:58223"/>
        <dbReference type="ChEBI" id="CHEBI:132367"/>
        <dbReference type="ChEBI" id="CHEBI:132368"/>
        <dbReference type="EC" id="2.4.1.17"/>
    </reaction>
</comment>
<keyword evidence="9" id="KW-1185">Reference proteome</keyword>
<organism evidence="8 9">
    <name type="scientific">Pristionchus mayeri</name>
    <dbReference type="NCBI Taxonomy" id="1317129"/>
    <lineage>
        <taxon>Eukaryota</taxon>
        <taxon>Metazoa</taxon>
        <taxon>Ecdysozoa</taxon>
        <taxon>Nematoda</taxon>
        <taxon>Chromadorea</taxon>
        <taxon>Rhabditida</taxon>
        <taxon>Rhabditina</taxon>
        <taxon>Diplogasteromorpha</taxon>
        <taxon>Diplogasteroidea</taxon>
        <taxon>Neodiplogasteridae</taxon>
        <taxon>Pristionchus</taxon>
    </lineage>
</organism>
<proteinExistence type="inferred from homology"/>
<comment type="subcellular location">
    <subcellularLocation>
        <location evidence="7">Membrane</location>
        <topology evidence="7">Single-pass membrane protein</topology>
    </subcellularLocation>
</comment>
<evidence type="ECO:0000256" key="6">
    <source>
        <dbReference type="RuleBase" id="RU003718"/>
    </source>
</evidence>
<gene>
    <name evidence="8" type="ORF">PMAYCL1PPCAC_09763</name>
</gene>
<dbReference type="CDD" id="cd03784">
    <property type="entry name" value="GT1_Gtf-like"/>
    <property type="match status" value="1"/>
</dbReference>
<evidence type="ECO:0000313" key="9">
    <source>
        <dbReference type="Proteomes" id="UP001328107"/>
    </source>
</evidence>
<protein>
    <recommendedName>
        <fullName evidence="7">UDP-glucuronosyltransferase</fullName>
        <ecNumber evidence="7">2.4.1.17</ecNumber>
    </recommendedName>
</protein>
<evidence type="ECO:0000256" key="1">
    <source>
        <dbReference type="ARBA" id="ARBA00009995"/>
    </source>
</evidence>
<dbReference type="EC" id="2.4.1.17" evidence="7"/>
<dbReference type="InterPro" id="IPR050271">
    <property type="entry name" value="UDP-glycosyltransferase"/>
</dbReference>
<dbReference type="InterPro" id="IPR035595">
    <property type="entry name" value="UDP_glycos_trans_CS"/>
</dbReference>
<evidence type="ECO:0000256" key="2">
    <source>
        <dbReference type="ARBA" id="ARBA00022676"/>
    </source>
</evidence>
<evidence type="ECO:0000256" key="3">
    <source>
        <dbReference type="ARBA" id="ARBA00022679"/>
    </source>
</evidence>
<dbReference type="EMBL" id="BTRK01000002">
    <property type="protein sequence ID" value="GMR39568.1"/>
    <property type="molecule type" value="Genomic_DNA"/>
</dbReference>
<comment type="caution">
    <text evidence="8">The sequence shown here is derived from an EMBL/GenBank/DDBJ whole genome shotgun (WGS) entry which is preliminary data.</text>
</comment>
<dbReference type="Gene3D" id="3.40.50.2000">
    <property type="entry name" value="Glycogen Phosphorylase B"/>
    <property type="match status" value="1"/>
</dbReference>
<feature type="transmembrane region" description="Helical" evidence="7">
    <location>
        <begin position="492"/>
        <end position="515"/>
    </location>
</feature>
<reference evidence="9" key="1">
    <citation type="submission" date="2022-10" db="EMBL/GenBank/DDBJ databases">
        <title>Genome assembly of Pristionchus species.</title>
        <authorList>
            <person name="Yoshida K."/>
            <person name="Sommer R.J."/>
        </authorList>
    </citation>
    <scope>NUCLEOTIDE SEQUENCE [LARGE SCALE GENOMIC DNA]</scope>
    <source>
        <strain evidence="9">RS5460</strain>
    </source>
</reference>
<dbReference type="Proteomes" id="UP001328107">
    <property type="component" value="Unassembled WGS sequence"/>
</dbReference>
<dbReference type="Pfam" id="PF00201">
    <property type="entry name" value="UDPGT"/>
    <property type="match status" value="1"/>
</dbReference>
<dbReference type="AlphaFoldDB" id="A0AAN4ZJH9"/>
<feature type="non-terminal residue" evidence="8">
    <location>
        <position position="1"/>
    </location>
</feature>